<keyword evidence="5" id="KW-1185">Reference proteome</keyword>
<evidence type="ECO:0000256" key="2">
    <source>
        <dbReference type="ARBA" id="ARBA00023315"/>
    </source>
</evidence>
<comment type="caution">
    <text evidence="4">The sequence shown here is derived from an EMBL/GenBank/DDBJ whole genome shotgun (WGS) entry which is preliminary data.</text>
</comment>
<dbReference type="EMBL" id="SGWQ01000001">
    <property type="protein sequence ID" value="RZS44338.1"/>
    <property type="molecule type" value="Genomic_DNA"/>
</dbReference>
<gene>
    <name evidence="4" type="ORF">EV193_101213</name>
</gene>
<reference evidence="4 5" key="1">
    <citation type="submission" date="2019-02" db="EMBL/GenBank/DDBJ databases">
        <title>Genomic Encyclopedia of Type Strains, Phase IV (KMG-IV): sequencing the most valuable type-strain genomes for metagenomic binning, comparative biology and taxonomic classification.</title>
        <authorList>
            <person name="Goeker M."/>
        </authorList>
    </citation>
    <scope>NUCLEOTIDE SEQUENCE [LARGE SCALE GENOMIC DNA]</scope>
    <source>
        <strain evidence="4 5">DSM 101727</strain>
    </source>
</reference>
<dbReference type="Proteomes" id="UP000294257">
    <property type="component" value="Unassembled WGS sequence"/>
</dbReference>
<evidence type="ECO:0000256" key="1">
    <source>
        <dbReference type="ARBA" id="ARBA00022679"/>
    </source>
</evidence>
<dbReference type="CDD" id="cd04301">
    <property type="entry name" value="NAT_SF"/>
    <property type="match status" value="1"/>
</dbReference>
<dbReference type="Gene3D" id="3.40.630.30">
    <property type="match status" value="1"/>
</dbReference>
<evidence type="ECO:0000259" key="3">
    <source>
        <dbReference type="PROSITE" id="PS51186"/>
    </source>
</evidence>
<keyword evidence="2" id="KW-0012">Acyltransferase</keyword>
<evidence type="ECO:0000313" key="4">
    <source>
        <dbReference type="EMBL" id="RZS44338.1"/>
    </source>
</evidence>
<dbReference type="OrthoDB" id="9775595at2"/>
<organism evidence="4 5">
    <name type="scientific">Herbihabitans rhizosphaerae</name>
    <dbReference type="NCBI Taxonomy" id="1872711"/>
    <lineage>
        <taxon>Bacteria</taxon>
        <taxon>Bacillati</taxon>
        <taxon>Actinomycetota</taxon>
        <taxon>Actinomycetes</taxon>
        <taxon>Pseudonocardiales</taxon>
        <taxon>Pseudonocardiaceae</taxon>
        <taxon>Herbihabitans</taxon>
    </lineage>
</organism>
<dbReference type="AlphaFoldDB" id="A0A4Q7L3Y6"/>
<dbReference type="Pfam" id="PF24553">
    <property type="entry name" value="Rv0428c_C"/>
    <property type="match status" value="1"/>
</dbReference>
<dbReference type="InterPro" id="IPR016181">
    <property type="entry name" value="Acyl_CoA_acyltransferase"/>
</dbReference>
<feature type="domain" description="N-acetyltransferase" evidence="3">
    <location>
        <begin position="119"/>
        <end position="259"/>
    </location>
</feature>
<evidence type="ECO:0000313" key="5">
    <source>
        <dbReference type="Proteomes" id="UP000294257"/>
    </source>
</evidence>
<dbReference type="PROSITE" id="PS51186">
    <property type="entry name" value="GNAT"/>
    <property type="match status" value="1"/>
</dbReference>
<keyword evidence="1 4" id="KW-0808">Transferase</keyword>
<dbReference type="PANTHER" id="PTHR43420:SF12">
    <property type="entry name" value="N-ACETYLTRANSFERASE DOMAIN-CONTAINING PROTEIN"/>
    <property type="match status" value="1"/>
</dbReference>
<dbReference type="SUPFAM" id="SSF55729">
    <property type="entry name" value="Acyl-CoA N-acyltransferases (Nat)"/>
    <property type="match status" value="1"/>
</dbReference>
<name>A0A4Q7L3Y6_9PSEU</name>
<dbReference type="InterPro" id="IPR056935">
    <property type="entry name" value="Rv0428c-like_C"/>
</dbReference>
<dbReference type="InterPro" id="IPR050680">
    <property type="entry name" value="YpeA/RimI_acetyltransf"/>
</dbReference>
<dbReference type="GO" id="GO:0016747">
    <property type="term" value="F:acyltransferase activity, transferring groups other than amino-acyl groups"/>
    <property type="evidence" value="ECO:0007669"/>
    <property type="project" value="InterPro"/>
</dbReference>
<dbReference type="InterPro" id="IPR000182">
    <property type="entry name" value="GNAT_dom"/>
</dbReference>
<accession>A0A4Q7L3Y6</accession>
<sequence length="259" mass="27394">MTHHVAVPLLSDDVRDLEFLCAEAWPAMVSERLGDWLLRAAGGFTGRANSALVLGDPGVPVPDALATVIDFSAKHGITPKVQVVWGDPTEAAIAAAGWTVDTGHSGEHGVVVLTGPLDLDERAGTVLDHPTPAWWRLVSGTETPAPAERHVLAGGALTGFGVTAVHGETVAAVRGGVAGDVLLVARLAVRADARRHGHARRLLGTLAAWGRGHGARRMVLQVTAGNTAALRLYETLGCVEHHRYQYWTPSNVSCVLLHW</sequence>
<protein>
    <submittedName>
        <fullName evidence="4">Acetyltransferase (GNAT) family protein</fullName>
    </submittedName>
</protein>
<dbReference type="PANTHER" id="PTHR43420">
    <property type="entry name" value="ACETYLTRANSFERASE"/>
    <property type="match status" value="1"/>
</dbReference>
<proteinExistence type="predicted"/>